<evidence type="ECO:0000259" key="13">
    <source>
        <dbReference type="Pfam" id="PF01706"/>
    </source>
</evidence>
<organism evidence="16 17">
    <name type="scientific">Devosia albogilva</name>
    <dbReference type="NCBI Taxonomy" id="429726"/>
    <lineage>
        <taxon>Bacteria</taxon>
        <taxon>Pseudomonadati</taxon>
        <taxon>Pseudomonadota</taxon>
        <taxon>Alphaproteobacteria</taxon>
        <taxon>Hyphomicrobiales</taxon>
        <taxon>Devosiaceae</taxon>
        <taxon>Devosia</taxon>
    </lineage>
</organism>
<feature type="domain" description="Flagellar motor switch protein FliG middle" evidence="14">
    <location>
        <begin position="142"/>
        <end position="214"/>
    </location>
</feature>
<evidence type="ECO:0000256" key="12">
    <source>
        <dbReference type="SAM" id="MobiDB-lite"/>
    </source>
</evidence>
<keyword evidence="8 11" id="KW-0472">Membrane</keyword>
<evidence type="ECO:0000256" key="10">
    <source>
        <dbReference type="ARBA" id="ARBA00025598"/>
    </source>
</evidence>
<dbReference type="EMBL" id="JBHUNP010000001">
    <property type="protein sequence ID" value="MFD2647232.1"/>
    <property type="molecule type" value="Genomic_DNA"/>
</dbReference>
<comment type="function">
    <text evidence="10 11">FliG is one of three proteins (FliG, FliN, FliM) that forms the rotor-mounted switch complex (C ring), located at the base of the basal body. This complex interacts with the CheY and CheZ chemotaxis proteins, in addition to contacting components of the motor that determine the direction of flagellar rotation.</text>
</comment>
<evidence type="ECO:0000256" key="6">
    <source>
        <dbReference type="ARBA" id="ARBA00022500"/>
    </source>
</evidence>
<proteinExistence type="inferred from homology"/>
<dbReference type="SUPFAM" id="SSF48029">
    <property type="entry name" value="FliG"/>
    <property type="match status" value="2"/>
</dbReference>
<keyword evidence="7 11" id="KW-0283">Flagellar rotation</keyword>
<keyword evidence="9 11" id="KW-0975">Bacterial flagellum</keyword>
<dbReference type="Proteomes" id="UP001597521">
    <property type="component" value="Unassembled WGS sequence"/>
</dbReference>
<sequence>MALVSQSAEPEPQALAGKQLTIGNEASNQRVLKGDEKAAALLLALGPDYGKPIFDELDELEIKQLSRAMVRLGPITQEMLDDLMIEFVTTISSNGSLAGNTDSTERLLLSFLSQERVDAIMEEIRGPAGRNMWEKLSNVQADVLAAYLKNEYPQTIAVVLSKIATEHASKVLAVLPEELAMDVVQRMLGLDPVQKEILEKIEATLRTEFMSTLNHTKRRDSHEQMAEIFNAFDRQTEARFLTTLEETSRDDAERIKALMFTFEDLAKLEASAIQTLLARMDKKELAISLKGASEQVKETFFANMSSRQAKLLREDMQAMGPVRLKDVDEAQGRMVATAKDMAAKGEIVILKTKADDQMVA</sequence>
<protein>
    <recommendedName>
        <fullName evidence="4 11">Flagellar motor switch protein FliG</fullName>
    </recommendedName>
</protein>
<reference evidence="17" key="1">
    <citation type="journal article" date="2019" name="Int. J. Syst. Evol. Microbiol.">
        <title>The Global Catalogue of Microorganisms (GCM) 10K type strain sequencing project: providing services to taxonomists for standard genome sequencing and annotation.</title>
        <authorList>
            <consortium name="The Broad Institute Genomics Platform"/>
            <consortium name="The Broad Institute Genome Sequencing Center for Infectious Disease"/>
            <person name="Wu L."/>
            <person name="Ma J."/>
        </authorList>
    </citation>
    <scope>NUCLEOTIDE SEQUENCE [LARGE SCALE GENOMIC DNA]</scope>
    <source>
        <strain evidence="17">CCM 7427</strain>
    </source>
</reference>
<keyword evidence="16" id="KW-0966">Cell projection</keyword>
<dbReference type="PIRSF" id="PIRSF003161">
    <property type="entry name" value="FliG"/>
    <property type="match status" value="1"/>
</dbReference>
<keyword evidence="5 11" id="KW-1003">Cell membrane</keyword>
<keyword evidence="16" id="KW-0969">Cilium</keyword>
<keyword evidence="11" id="KW-0997">Cell inner membrane</keyword>
<dbReference type="InterPro" id="IPR032779">
    <property type="entry name" value="FliG_M"/>
</dbReference>
<evidence type="ECO:0000256" key="8">
    <source>
        <dbReference type="ARBA" id="ARBA00023136"/>
    </source>
</evidence>
<evidence type="ECO:0000256" key="9">
    <source>
        <dbReference type="ARBA" id="ARBA00023143"/>
    </source>
</evidence>
<feature type="domain" description="Flagellar motor switch protein FliG C-terminal" evidence="13">
    <location>
        <begin position="243"/>
        <end position="349"/>
    </location>
</feature>
<evidence type="ECO:0000256" key="4">
    <source>
        <dbReference type="ARBA" id="ARBA00021870"/>
    </source>
</evidence>
<dbReference type="NCBIfam" id="TIGR00207">
    <property type="entry name" value="fliG"/>
    <property type="match status" value="1"/>
</dbReference>
<dbReference type="PANTHER" id="PTHR30534">
    <property type="entry name" value="FLAGELLAR MOTOR SWITCH PROTEIN FLIG"/>
    <property type="match status" value="1"/>
</dbReference>
<evidence type="ECO:0000256" key="11">
    <source>
        <dbReference type="PIRNR" id="PIRNR003161"/>
    </source>
</evidence>
<evidence type="ECO:0000259" key="15">
    <source>
        <dbReference type="Pfam" id="PF14842"/>
    </source>
</evidence>
<evidence type="ECO:0000256" key="7">
    <source>
        <dbReference type="ARBA" id="ARBA00022779"/>
    </source>
</evidence>
<dbReference type="InterPro" id="IPR000090">
    <property type="entry name" value="Flg_Motor_Flig"/>
</dbReference>
<dbReference type="InterPro" id="IPR011002">
    <property type="entry name" value="FliG_a-hlx"/>
</dbReference>
<dbReference type="InterPro" id="IPR028263">
    <property type="entry name" value="FliG_N"/>
</dbReference>
<evidence type="ECO:0000256" key="5">
    <source>
        <dbReference type="ARBA" id="ARBA00022475"/>
    </source>
</evidence>
<keyword evidence="17" id="KW-1185">Reference proteome</keyword>
<keyword evidence="6 11" id="KW-0145">Chemotaxis</keyword>
<evidence type="ECO:0000256" key="2">
    <source>
        <dbReference type="ARBA" id="ARBA00004413"/>
    </source>
</evidence>
<dbReference type="Pfam" id="PF14842">
    <property type="entry name" value="FliG_N"/>
    <property type="match status" value="1"/>
</dbReference>
<comment type="caution">
    <text evidence="16">The sequence shown here is derived from an EMBL/GenBank/DDBJ whole genome shotgun (WGS) entry which is preliminary data.</text>
</comment>
<gene>
    <name evidence="16" type="primary">fliG</name>
    <name evidence="16" type="ORF">ACFSX5_05405</name>
</gene>
<evidence type="ECO:0000313" key="17">
    <source>
        <dbReference type="Proteomes" id="UP001597521"/>
    </source>
</evidence>
<accession>A0ABW5QI38</accession>
<evidence type="ECO:0000256" key="3">
    <source>
        <dbReference type="ARBA" id="ARBA00010299"/>
    </source>
</evidence>
<feature type="region of interest" description="Disordered" evidence="12">
    <location>
        <begin position="1"/>
        <end position="20"/>
    </location>
</feature>
<name>A0ABW5QI38_9HYPH</name>
<dbReference type="Pfam" id="PF14841">
    <property type="entry name" value="FliG_M"/>
    <property type="match status" value="1"/>
</dbReference>
<feature type="domain" description="Flagellar motor switch protein FliG N-terminal" evidence="15">
    <location>
        <begin position="32"/>
        <end position="133"/>
    </location>
</feature>
<dbReference type="PRINTS" id="PR00954">
    <property type="entry name" value="FLGMOTORFLIG"/>
</dbReference>
<dbReference type="Pfam" id="PF01706">
    <property type="entry name" value="FliG_C"/>
    <property type="match status" value="1"/>
</dbReference>
<dbReference type="Gene3D" id="1.10.220.30">
    <property type="match status" value="3"/>
</dbReference>
<comment type="similarity">
    <text evidence="3 11">Belongs to the FliG family.</text>
</comment>
<comment type="subcellular location">
    <subcellularLocation>
        <location evidence="1 11">Bacterial flagellum basal body</location>
    </subcellularLocation>
    <subcellularLocation>
        <location evidence="11">Cell inner membrane</location>
        <topology evidence="11">Peripheral membrane protein</topology>
        <orientation evidence="11">Cytoplasmic side</orientation>
    </subcellularLocation>
    <subcellularLocation>
        <location evidence="2">Cell membrane</location>
        <topology evidence="2">Peripheral membrane protein</topology>
        <orientation evidence="2">Cytoplasmic side</orientation>
    </subcellularLocation>
</comment>
<evidence type="ECO:0000259" key="14">
    <source>
        <dbReference type="Pfam" id="PF14841"/>
    </source>
</evidence>
<keyword evidence="16" id="KW-0282">Flagellum</keyword>
<evidence type="ECO:0000256" key="1">
    <source>
        <dbReference type="ARBA" id="ARBA00004117"/>
    </source>
</evidence>
<evidence type="ECO:0000313" key="16">
    <source>
        <dbReference type="EMBL" id="MFD2647232.1"/>
    </source>
</evidence>
<dbReference type="InterPro" id="IPR023087">
    <property type="entry name" value="Flg_Motor_Flig_C"/>
</dbReference>
<dbReference type="PANTHER" id="PTHR30534:SF0">
    <property type="entry name" value="FLAGELLAR MOTOR SWITCH PROTEIN FLIG"/>
    <property type="match status" value="1"/>
</dbReference>
<dbReference type="RefSeq" id="WP_386832265.1">
    <property type="nucleotide sequence ID" value="NZ_JBHUNP010000001.1"/>
</dbReference>